<dbReference type="EMBL" id="CP065748">
    <property type="protein sequence ID" value="QPS82036.1"/>
    <property type="molecule type" value="Genomic_DNA"/>
</dbReference>
<dbReference type="KEGG" id="dla:I6G47_02830"/>
<evidence type="ECO:0000259" key="1">
    <source>
        <dbReference type="PROSITE" id="PS51752"/>
    </source>
</evidence>
<dbReference type="RefSeq" id="WP_080649865.1">
    <property type="nucleotide sequence ID" value="NZ_CP065748.1"/>
</dbReference>
<keyword evidence="3" id="KW-1185">Reference proteome</keyword>
<sequence length="138" mass="14382">MSYKKSQQVGGQGGDEFSDDLTQVVRIVRISIRHGARVDAIQTTWLLTDGTQLTGARHGGGGGEETVIEFGSNEHIVTIQGRSGSRIDSLTITTNKKSYGPYGGDGGKPFGPIPAEAAGGFFGRSGTNVDAIGVFIPA</sequence>
<protein>
    <recommendedName>
        <fullName evidence="1">Jacalin-type lectin domain-containing protein</fullName>
    </recommendedName>
</protein>
<dbReference type="InterPro" id="IPR001229">
    <property type="entry name" value="Jacalin-like_lectin_dom"/>
</dbReference>
<dbReference type="InterPro" id="IPR036404">
    <property type="entry name" value="Jacalin-like_lectin_dom_sf"/>
</dbReference>
<proteinExistence type="predicted"/>
<dbReference type="SMART" id="SM00915">
    <property type="entry name" value="Jacalin"/>
    <property type="match status" value="1"/>
</dbReference>
<feature type="domain" description="Jacalin-type lectin" evidence="1">
    <location>
        <begin position="3"/>
        <end position="138"/>
    </location>
</feature>
<dbReference type="PROSITE" id="PS51752">
    <property type="entry name" value="JACALIN_LECTIN"/>
    <property type="match status" value="1"/>
</dbReference>
<dbReference type="PANTHER" id="PTHR46506">
    <property type="entry name" value="OS05G0143600 PROTEIN"/>
    <property type="match status" value="1"/>
</dbReference>
<reference evidence="2 3" key="1">
    <citation type="submission" date="2020-12" db="EMBL/GenBank/DDBJ databases">
        <title>FDA dAtabase for Regulatory Grade micrObial Sequences (FDA-ARGOS): Supporting development and validation of Infectious Disease Dx tests.</title>
        <authorList>
            <person name="Sproer C."/>
            <person name="Gronow S."/>
            <person name="Severitt S."/>
            <person name="Schroder I."/>
            <person name="Tallon L."/>
            <person name="Sadzewicz L."/>
            <person name="Zhao X."/>
            <person name="Boylan J."/>
            <person name="Ott S."/>
            <person name="Bowen H."/>
            <person name="Vavikolanu K."/>
            <person name="Mehta A."/>
            <person name="Aluvathingal J."/>
            <person name="Nadendla S."/>
            <person name="Lowell S."/>
            <person name="Myers T."/>
            <person name="Yan Y."/>
            <person name="Sichtig H."/>
        </authorList>
    </citation>
    <scope>NUCLEOTIDE SEQUENCE [LARGE SCALE GENOMIC DNA]</scope>
    <source>
        <strain evidence="2 3">FDAARGOS_890</strain>
    </source>
</reference>
<name>A0A7T2YTW1_9BURK</name>
<evidence type="ECO:0000313" key="2">
    <source>
        <dbReference type="EMBL" id="QPS82036.1"/>
    </source>
</evidence>
<evidence type="ECO:0000313" key="3">
    <source>
        <dbReference type="Proteomes" id="UP000595064"/>
    </source>
</evidence>
<dbReference type="Proteomes" id="UP000595064">
    <property type="component" value="Chromosome"/>
</dbReference>
<dbReference type="SUPFAM" id="SSF51101">
    <property type="entry name" value="Mannose-binding lectins"/>
    <property type="match status" value="1"/>
</dbReference>
<dbReference type="Gene3D" id="2.100.10.30">
    <property type="entry name" value="Jacalin-like lectin domain"/>
    <property type="match status" value="1"/>
</dbReference>
<dbReference type="AlphaFoldDB" id="A0A7T2YTW1"/>
<gene>
    <name evidence="2" type="ORF">I6G47_02830</name>
</gene>
<organism evidence="2 3">
    <name type="scientific">Delftia lacustris</name>
    <dbReference type="NCBI Taxonomy" id="558537"/>
    <lineage>
        <taxon>Bacteria</taxon>
        <taxon>Pseudomonadati</taxon>
        <taxon>Pseudomonadota</taxon>
        <taxon>Betaproteobacteria</taxon>
        <taxon>Burkholderiales</taxon>
        <taxon>Comamonadaceae</taxon>
        <taxon>Delftia</taxon>
    </lineage>
</organism>
<dbReference type="Pfam" id="PF01419">
    <property type="entry name" value="Jacalin"/>
    <property type="match status" value="1"/>
</dbReference>
<accession>A0A7T2YTW1</accession>